<keyword evidence="2" id="KW-1185">Reference proteome</keyword>
<organism evidence="2 3">
    <name type="scientific">Saccoglossus kowalevskii</name>
    <name type="common">Acorn worm</name>
    <dbReference type="NCBI Taxonomy" id="10224"/>
    <lineage>
        <taxon>Eukaryota</taxon>
        <taxon>Metazoa</taxon>
        <taxon>Hemichordata</taxon>
        <taxon>Enteropneusta</taxon>
        <taxon>Harrimaniidae</taxon>
        <taxon>Saccoglossus</taxon>
    </lineage>
</organism>
<reference evidence="3" key="1">
    <citation type="submission" date="2025-08" db="UniProtKB">
        <authorList>
            <consortium name="RefSeq"/>
        </authorList>
    </citation>
    <scope>IDENTIFICATION</scope>
    <source>
        <tissue evidence="3">Testes</tissue>
    </source>
</reference>
<proteinExistence type="predicted"/>
<dbReference type="InterPro" id="IPR036238">
    <property type="entry name" value="Transglutaminase_C_sf"/>
</dbReference>
<name>A0ABM0MY40_SACKO</name>
<gene>
    <name evidence="3" type="primary">LOC100370181</name>
</gene>
<dbReference type="SUPFAM" id="SSF54001">
    <property type="entry name" value="Cysteine proteinases"/>
    <property type="match status" value="1"/>
</dbReference>
<dbReference type="Pfam" id="PF00927">
    <property type="entry name" value="Transglut_C"/>
    <property type="match status" value="2"/>
</dbReference>
<evidence type="ECO:0000259" key="1">
    <source>
        <dbReference type="SMART" id="SM00460"/>
    </source>
</evidence>
<sequence length="464" mass="52389">MNSKDNDGVLVGNWTGVYDDGTSPTEWSGSEAIFEEFMETKKPVKYGQCWVFAGLGTSVFRALGIPARTVTTFEAGRDKDSSLTVDTYFSEEDGSVLEDMSSEFVWNFHVWNDLWMARADMPDGFGGWQALDTCPQEMSGGLHRCGPASLSAVKQGQVYYNYDTMFMFAEVNGEEVDWIVTASGKMKPADVNSRRIGKKISTKAVGEFQRQDVTDVYKYPEGTEEERVAVLEATKHVSSGKRLYNVGKKDVKFRIKTMDDAMVGEDIEFRVKIVNENKDESREIFINVTCYSVRYTGVRVHEIFKNKEEFTLAAEETKFHKVVISADEYRDKLTESATLKFFVLAGVRSTGQTFTGHYDYQLTRPQLNVEVPPEVRQKDSFEVQLSFTNPLPKLLQECLFRLESPGMEGHMKIKYRDVAPSGEALLRVKLIAKRPGTRQIIASFHSKQLTGLTGMATFKVTNVQ</sequence>
<dbReference type="InterPro" id="IPR008958">
    <property type="entry name" value="Transglutaminase_C"/>
</dbReference>
<dbReference type="Gene3D" id="3.90.260.10">
    <property type="entry name" value="Transglutaminase-like"/>
    <property type="match status" value="1"/>
</dbReference>
<evidence type="ECO:0000313" key="3">
    <source>
        <dbReference type="RefSeq" id="XP_006824931.1"/>
    </source>
</evidence>
<dbReference type="Proteomes" id="UP000694865">
    <property type="component" value="Unplaced"/>
</dbReference>
<dbReference type="InterPro" id="IPR038765">
    <property type="entry name" value="Papain-like_cys_pep_sf"/>
</dbReference>
<evidence type="ECO:0000313" key="2">
    <source>
        <dbReference type="Proteomes" id="UP000694865"/>
    </source>
</evidence>
<dbReference type="Pfam" id="PF01841">
    <property type="entry name" value="Transglut_core"/>
    <property type="match status" value="1"/>
</dbReference>
<accession>A0ABM0MY40</accession>
<dbReference type="SMART" id="SM00460">
    <property type="entry name" value="TGc"/>
    <property type="match status" value="1"/>
</dbReference>
<dbReference type="PANTHER" id="PTHR11590:SF40">
    <property type="entry name" value="HEMOCYTE PROTEIN-GLUTAMINE GAMMA-GLUTAMYLTRANSFERASE-LIKE PROTEIN"/>
    <property type="match status" value="1"/>
</dbReference>
<dbReference type="GeneID" id="100370181"/>
<dbReference type="SUPFAM" id="SSF49309">
    <property type="entry name" value="Transglutaminase, two C-terminal domains"/>
    <property type="match status" value="2"/>
</dbReference>
<dbReference type="InterPro" id="IPR050779">
    <property type="entry name" value="Transglutaminase"/>
</dbReference>
<dbReference type="InterPro" id="IPR036985">
    <property type="entry name" value="Transglutaminase-like_sf"/>
</dbReference>
<protein>
    <submittedName>
        <fullName evidence="3">Hemocyte protein-glutamine gamma-glutamyltransferase-like</fullName>
    </submittedName>
</protein>
<dbReference type="Gene3D" id="2.60.40.10">
    <property type="entry name" value="Immunoglobulins"/>
    <property type="match status" value="2"/>
</dbReference>
<dbReference type="InterPro" id="IPR002931">
    <property type="entry name" value="Transglutaminase-like"/>
</dbReference>
<feature type="domain" description="Transglutaminase-like" evidence="1">
    <location>
        <begin position="41"/>
        <end position="135"/>
    </location>
</feature>
<dbReference type="RefSeq" id="XP_006824931.1">
    <property type="nucleotide sequence ID" value="XM_006824868.1"/>
</dbReference>
<dbReference type="PANTHER" id="PTHR11590">
    <property type="entry name" value="PROTEIN-GLUTAMINE GAMMA-GLUTAMYLTRANSFERASE"/>
    <property type="match status" value="1"/>
</dbReference>
<dbReference type="InterPro" id="IPR013783">
    <property type="entry name" value="Ig-like_fold"/>
</dbReference>